<dbReference type="Gene3D" id="3.40.50.980">
    <property type="match status" value="1"/>
</dbReference>
<evidence type="ECO:0000313" key="5">
    <source>
        <dbReference type="Proteomes" id="UP001530400"/>
    </source>
</evidence>
<accession>A0ABD3PAP1</accession>
<evidence type="ECO:0000259" key="3">
    <source>
        <dbReference type="Pfam" id="PF00501"/>
    </source>
</evidence>
<evidence type="ECO:0000256" key="1">
    <source>
        <dbReference type="ARBA" id="ARBA00006432"/>
    </source>
</evidence>
<evidence type="ECO:0000313" key="4">
    <source>
        <dbReference type="EMBL" id="KAL3784578.1"/>
    </source>
</evidence>
<evidence type="ECO:0000256" key="2">
    <source>
        <dbReference type="ARBA" id="ARBA00022598"/>
    </source>
</evidence>
<dbReference type="Gene3D" id="3.40.50.12780">
    <property type="entry name" value="N-terminal domain of ligase-like"/>
    <property type="match status" value="1"/>
</dbReference>
<feature type="domain" description="AMP-dependent synthetase/ligase" evidence="3">
    <location>
        <begin position="11"/>
        <end position="83"/>
    </location>
</feature>
<name>A0ABD3PAP1_9STRA</name>
<comment type="similarity">
    <text evidence="1">Belongs to the ATP-dependent AMP-binding enzyme family.</text>
</comment>
<dbReference type="SUPFAM" id="SSF56801">
    <property type="entry name" value="Acetyl-CoA synthetase-like"/>
    <property type="match status" value="1"/>
</dbReference>
<dbReference type="InterPro" id="IPR000873">
    <property type="entry name" value="AMP-dep_synth/lig_dom"/>
</dbReference>
<organism evidence="4 5">
    <name type="scientific">Cyclotella atomus</name>
    <dbReference type="NCBI Taxonomy" id="382360"/>
    <lineage>
        <taxon>Eukaryota</taxon>
        <taxon>Sar</taxon>
        <taxon>Stramenopiles</taxon>
        <taxon>Ochrophyta</taxon>
        <taxon>Bacillariophyta</taxon>
        <taxon>Coscinodiscophyceae</taxon>
        <taxon>Thalassiosirophycidae</taxon>
        <taxon>Stephanodiscales</taxon>
        <taxon>Stephanodiscaceae</taxon>
        <taxon>Cyclotella</taxon>
    </lineage>
</organism>
<dbReference type="GO" id="GO:0016874">
    <property type="term" value="F:ligase activity"/>
    <property type="evidence" value="ECO:0007669"/>
    <property type="project" value="UniProtKB-KW"/>
</dbReference>
<dbReference type="PANTHER" id="PTHR43201">
    <property type="entry name" value="ACYL-COA SYNTHETASE"/>
    <property type="match status" value="1"/>
</dbReference>
<comment type="caution">
    <text evidence="4">The sequence shown here is derived from an EMBL/GenBank/DDBJ whole genome shotgun (WGS) entry which is preliminary data.</text>
</comment>
<dbReference type="Pfam" id="PF00501">
    <property type="entry name" value="AMP-binding"/>
    <property type="match status" value="1"/>
</dbReference>
<proteinExistence type="inferred from homology"/>
<dbReference type="AlphaFoldDB" id="A0ABD3PAP1"/>
<protein>
    <recommendedName>
        <fullName evidence="3">AMP-dependent synthetase/ligase domain-containing protein</fullName>
    </recommendedName>
</protein>
<dbReference type="PANTHER" id="PTHR43201:SF5">
    <property type="entry name" value="MEDIUM-CHAIN ACYL-COA LIGASE ACSF2, MITOCHONDRIAL"/>
    <property type="match status" value="1"/>
</dbReference>
<dbReference type="EMBL" id="JALLPJ020000722">
    <property type="protein sequence ID" value="KAL3784578.1"/>
    <property type="molecule type" value="Genomic_DNA"/>
</dbReference>
<dbReference type="Proteomes" id="UP001530400">
    <property type="component" value="Unassembled WGS sequence"/>
</dbReference>
<keyword evidence="5" id="KW-1185">Reference proteome</keyword>
<gene>
    <name evidence="4" type="ORF">ACHAWO_005884</name>
</gene>
<reference evidence="4 5" key="1">
    <citation type="submission" date="2024-10" db="EMBL/GenBank/DDBJ databases">
        <title>Updated reference genomes for cyclostephanoid diatoms.</title>
        <authorList>
            <person name="Roberts W.R."/>
            <person name="Alverson A.J."/>
        </authorList>
    </citation>
    <scope>NUCLEOTIDE SEQUENCE [LARGE SCALE GENOMIC DNA]</scope>
    <source>
        <strain evidence="4 5">AJA010-31</strain>
    </source>
</reference>
<dbReference type="InterPro" id="IPR042099">
    <property type="entry name" value="ANL_N_sf"/>
</dbReference>
<keyword evidence="2" id="KW-0436">Ligase</keyword>
<sequence>MLAKTIASLLDKTVTTHPNRPALLSPFQSQSYTYSQLQSKTNALAGFLTTFGYQTNDVLISDLPNTSENLILQIACNRAGIRYGTAKNIESMAQFPKVKGAVCASSSGFLSETNLPLPYLGGDYLVDLMENGLEEYSQEDFDEQNEESVHAYYGNTVGYTNRMALEQGRAAAEELVMTEQDVVCVSITLCHAFGIGSAVCSALERGASIVLPAVGGIQGCGVPSERAGATFEVLESEKCTLLFADTHTLKALPDDPMKLHLRGGVCKIGSGSTFLEEKRKYGGVSLKTIGKVEA</sequence>